<evidence type="ECO:0000256" key="1">
    <source>
        <dbReference type="SAM" id="SignalP"/>
    </source>
</evidence>
<keyword evidence="3" id="KW-1185">Reference proteome</keyword>
<proteinExistence type="predicted"/>
<dbReference type="AlphaFoldDB" id="A0A409YXL0"/>
<accession>A0A409YXL0</accession>
<evidence type="ECO:0000313" key="2">
    <source>
        <dbReference type="EMBL" id="PPR07742.1"/>
    </source>
</evidence>
<dbReference type="InParanoid" id="A0A409YXL0"/>
<protein>
    <recommendedName>
        <fullName evidence="4">Ricin B lectin domain-containing protein</fullName>
    </recommendedName>
</protein>
<dbReference type="Proteomes" id="UP000284842">
    <property type="component" value="Unassembled WGS sequence"/>
</dbReference>
<name>A0A409YXL0_9AGAR</name>
<dbReference type="OrthoDB" id="3091922at2759"/>
<evidence type="ECO:0000313" key="3">
    <source>
        <dbReference type="Proteomes" id="UP000284842"/>
    </source>
</evidence>
<reference evidence="2 3" key="1">
    <citation type="journal article" date="2018" name="Evol. Lett.">
        <title>Horizontal gene cluster transfer increased hallucinogenic mushroom diversity.</title>
        <authorList>
            <person name="Reynolds H.T."/>
            <person name="Vijayakumar V."/>
            <person name="Gluck-Thaler E."/>
            <person name="Korotkin H.B."/>
            <person name="Matheny P.B."/>
            <person name="Slot J.C."/>
        </authorList>
    </citation>
    <scope>NUCLEOTIDE SEQUENCE [LARGE SCALE GENOMIC DNA]</scope>
    <source>
        <strain evidence="2 3">2629</strain>
    </source>
</reference>
<feature type="chain" id="PRO_5019460046" description="Ricin B lectin domain-containing protein" evidence="1">
    <location>
        <begin position="25"/>
        <end position="188"/>
    </location>
</feature>
<keyword evidence="1" id="KW-0732">Signal</keyword>
<organism evidence="2 3">
    <name type="scientific">Panaeolus cyanescens</name>
    <dbReference type="NCBI Taxonomy" id="181874"/>
    <lineage>
        <taxon>Eukaryota</taxon>
        <taxon>Fungi</taxon>
        <taxon>Dikarya</taxon>
        <taxon>Basidiomycota</taxon>
        <taxon>Agaricomycotina</taxon>
        <taxon>Agaricomycetes</taxon>
        <taxon>Agaricomycetidae</taxon>
        <taxon>Agaricales</taxon>
        <taxon>Agaricineae</taxon>
        <taxon>Galeropsidaceae</taxon>
        <taxon>Panaeolus</taxon>
    </lineage>
</organism>
<comment type="caution">
    <text evidence="2">The sequence shown here is derived from an EMBL/GenBank/DDBJ whole genome shotgun (WGS) entry which is preliminary data.</text>
</comment>
<sequence>MVKFTSRALFVAAGLALVPDLSVAGATLRFIDFQSNCIDLSRGTASTDAPQAAAIGTYTCASRTSATWTTTLTSGNNFNITNVASPTFVLSVAAVGPVAPSSSAPALIDQPALGRVGSAMSWKFVANPNFPNKFNIVSALSPGGVEVALRSYPRRSNVATLTDSLYSPLVLAALNANDPQQAFTLQNV</sequence>
<evidence type="ECO:0008006" key="4">
    <source>
        <dbReference type="Google" id="ProtNLM"/>
    </source>
</evidence>
<dbReference type="EMBL" id="NHTK01000344">
    <property type="protein sequence ID" value="PPR07742.1"/>
    <property type="molecule type" value="Genomic_DNA"/>
</dbReference>
<feature type="signal peptide" evidence="1">
    <location>
        <begin position="1"/>
        <end position="24"/>
    </location>
</feature>
<gene>
    <name evidence="2" type="ORF">CVT24_003740</name>
</gene>